<organism evidence="1 2">
    <name type="scientific">Tanacetum coccineum</name>
    <dbReference type="NCBI Taxonomy" id="301880"/>
    <lineage>
        <taxon>Eukaryota</taxon>
        <taxon>Viridiplantae</taxon>
        <taxon>Streptophyta</taxon>
        <taxon>Embryophyta</taxon>
        <taxon>Tracheophyta</taxon>
        <taxon>Spermatophyta</taxon>
        <taxon>Magnoliopsida</taxon>
        <taxon>eudicotyledons</taxon>
        <taxon>Gunneridae</taxon>
        <taxon>Pentapetalae</taxon>
        <taxon>asterids</taxon>
        <taxon>campanulids</taxon>
        <taxon>Asterales</taxon>
        <taxon>Asteraceae</taxon>
        <taxon>Asteroideae</taxon>
        <taxon>Anthemideae</taxon>
        <taxon>Anthemidinae</taxon>
        <taxon>Tanacetum</taxon>
    </lineage>
</organism>
<evidence type="ECO:0000313" key="2">
    <source>
        <dbReference type="Proteomes" id="UP001151760"/>
    </source>
</evidence>
<sequence length="339" mass="39147">MLEFTSQYGIPESLHPELPGLEDTIVEFPEGKVDVYTKFFEFANFHILISQFLFNILGHYQIHLSQLSVKGAAKVSHFEINCRVLNIVPTLNLFCVFYVPSFNSGWMSFSKRPGMNTPQCYTKPLDSIKNWNRFFLVDERVFPIVVDWRTNAPKDGMPPADSYSMLYDVKVVVRDKKGWAGLHDIDAVRVCLLIIAELVFMGKEDRNCIPMHLVILVEDLDAWNDYPWGEYMWQNFYERTVNIVADHRQHHLDEKKKNPNYNATYNLYGFAWAFKDSIPIVNLDPTPAEKIQAWFAHSVHEVHEYAVVLTIPSFRMVPIDNSARDYGAVVWWGGAGGWG</sequence>
<reference evidence="1" key="2">
    <citation type="submission" date="2022-01" db="EMBL/GenBank/DDBJ databases">
        <authorList>
            <person name="Yamashiro T."/>
            <person name="Shiraishi A."/>
            <person name="Satake H."/>
            <person name="Nakayama K."/>
        </authorList>
    </citation>
    <scope>NUCLEOTIDE SEQUENCE</scope>
</reference>
<dbReference type="Proteomes" id="UP001151760">
    <property type="component" value="Unassembled WGS sequence"/>
</dbReference>
<dbReference type="PANTHER" id="PTHR48449">
    <property type="entry name" value="DUF1985 DOMAIN-CONTAINING PROTEIN"/>
    <property type="match status" value="1"/>
</dbReference>
<keyword evidence="2" id="KW-1185">Reference proteome</keyword>
<proteinExistence type="predicted"/>
<comment type="caution">
    <text evidence="1">The sequence shown here is derived from an EMBL/GenBank/DDBJ whole genome shotgun (WGS) entry which is preliminary data.</text>
</comment>
<evidence type="ECO:0008006" key="3">
    <source>
        <dbReference type="Google" id="ProtNLM"/>
    </source>
</evidence>
<accession>A0ABQ5FKZ8</accession>
<evidence type="ECO:0000313" key="1">
    <source>
        <dbReference type="EMBL" id="GJT63558.1"/>
    </source>
</evidence>
<name>A0ABQ5FKZ8_9ASTR</name>
<dbReference type="PANTHER" id="PTHR48449:SF1">
    <property type="entry name" value="DUF1985 DOMAIN-CONTAINING PROTEIN"/>
    <property type="match status" value="1"/>
</dbReference>
<reference evidence="1" key="1">
    <citation type="journal article" date="2022" name="Int. J. Mol. Sci.">
        <title>Draft Genome of Tanacetum Coccineum: Genomic Comparison of Closely Related Tanacetum-Family Plants.</title>
        <authorList>
            <person name="Yamashiro T."/>
            <person name="Shiraishi A."/>
            <person name="Nakayama K."/>
            <person name="Satake H."/>
        </authorList>
    </citation>
    <scope>NUCLEOTIDE SEQUENCE</scope>
</reference>
<dbReference type="EMBL" id="BQNB010017471">
    <property type="protein sequence ID" value="GJT63558.1"/>
    <property type="molecule type" value="Genomic_DNA"/>
</dbReference>
<gene>
    <name evidence="1" type="ORF">Tco_1015038</name>
</gene>
<protein>
    <recommendedName>
        <fullName evidence="3">Phospholipase-like protein</fullName>
    </recommendedName>
</protein>